<dbReference type="EMBL" id="JXXN02002329">
    <property type="protein sequence ID" value="THD23113.1"/>
    <property type="molecule type" value="Genomic_DNA"/>
</dbReference>
<dbReference type="SUPFAM" id="SSF81324">
    <property type="entry name" value="Voltage-gated potassium channels"/>
    <property type="match status" value="1"/>
</dbReference>
<feature type="compositionally biased region" description="Basic and acidic residues" evidence="1">
    <location>
        <begin position="80"/>
        <end position="102"/>
    </location>
</feature>
<feature type="region of interest" description="Disordered" evidence="1">
    <location>
        <begin position="75"/>
        <end position="102"/>
    </location>
</feature>
<evidence type="ECO:0000256" key="1">
    <source>
        <dbReference type="SAM" id="MobiDB-lite"/>
    </source>
</evidence>
<feature type="compositionally biased region" description="Polar residues" evidence="1">
    <location>
        <begin position="25"/>
        <end position="51"/>
    </location>
</feature>
<protein>
    <submittedName>
        <fullName evidence="3">Uncharacterized protein</fullName>
    </submittedName>
</protein>
<name>A0A4E0R5H5_FASHE</name>
<feature type="region of interest" description="Disordered" evidence="1">
    <location>
        <begin position="1"/>
        <end position="54"/>
    </location>
</feature>
<comment type="caution">
    <text evidence="3">The sequence shown here is derived from an EMBL/GenBank/DDBJ whole genome shotgun (WGS) entry which is preliminary data.</text>
</comment>
<feature type="compositionally biased region" description="Polar residues" evidence="1">
    <location>
        <begin position="1"/>
        <end position="14"/>
    </location>
</feature>
<sequence>METHVVVSTPSNSGIPRFIRIGSPASVNSTSTEKTGSSCAESESAINNSPEPTKLAVKIHNKPKEVLSDVGFPAASPKVISEKPSKSDDSSNPHPEKLIPRSVKTDSLTEREQLCKSCLCCTCCHSRTSIRTHPISKSSITEEHDLKNANKLDSGDILLDNQNGKRRRTKCGKAKSYFKNFVSFLFSHIGLCLLVAGYSAGGAFLFQKLERDYHNEMVHNRSTEMFQVGSNIKDLIWKMHSDLVDNCTYHTLRWVGENMQYVETSAPEIPAEWFTLLMENYSRPTAMNRVNRDWNQPTPFDNFTDSILSNETSEIANDPLLAVRQFQAHLRSILSNITLEYLSKIVSNSEDLVDSAYKACDAGWRPGNLSGFLRTDEMELATFCVNCSSAMNLVVQNMGQICDCPNDLNCSCNATTDTSRINKPKPVLVNMREAWTLTGALLYSVTVITTIGPQGTKGDLLDEVTVNNRTYATGCSQIHFPSRLNVFSSHSA</sequence>
<accession>A0A4E0R5H5</accession>
<evidence type="ECO:0000256" key="2">
    <source>
        <dbReference type="SAM" id="Phobius"/>
    </source>
</evidence>
<reference evidence="3" key="1">
    <citation type="submission" date="2019-03" db="EMBL/GenBank/DDBJ databases">
        <title>Improved annotation for the trematode Fasciola hepatica.</title>
        <authorList>
            <person name="Choi Y.-J."/>
            <person name="Martin J."/>
            <person name="Mitreva M."/>
        </authorList>
    </citation>
    <scope>NUCLEOTIDE SEQUENCE [LARGE SCALE GENOMIC DNA]</scope>
</reference>
<proteinExistence type="predicted"/>
<dbReference type="AlphaFoldDB" id="A0A4E0R5H5"/>
<organism evidence="3 4">
    <name type="scientific">Fasciola hepatica</name>
    <name type="common">Liver fluke</name>
    <dbReference type="NCBI Taxonomy" id="6192"/>
    <lineage>
        <taxon>Eukaryota</taxon>
        <taxon>Metazoa</taxon>
        <taxon>Spiralia</taxon>
        <taxon>Lophotrochozoa</taxon>
        <taxon>Platyhelminthes</taxon>
        <taxon>Trematoda</taxon>
        <taxon>Digenea</taxon>
        <taxon>Plagiorchiida</taxon>
        <taxon>Echinostomata</taxon>
        <taxon>Echinostomatoidea</taxon>
        <taxon>Fasciolidae</taxon>
        <taxon>Fasciola</taxon>
    </lineage>
</organism>
<dbReference type="Proteomes" id="UP000230066">
    <property type="component" value="Unassembled WGS sequence"/>
</dbReference>
<keyword evidence="2" id="KW-0472">Membrane</keyword>
<feature type="transmembrane region" description="Helical" evidence="2">
    <location>
        <begin position="181"/>
        <end position="206"/>
    </location>
</feature>
<evidence type="ECO:0000313" key="4">
    <source>
        <dbReference type="Proteomes" id="UP000230066"/>
    </source>
</evidence>
<keyword evidence="2" id="KW-1133">Transmembrane helix</keyword>
<keyword evidence="2" id="KW-0812">Transmembrane</keyword>
<gene>
    <name evidence="3" type="ORF">D915_006272</name>
</gene>
<evidence type="ECO:0000313" key="3">
    <source>
        <dbReference type="EMBL" id="THD23113.1"/>
    </source>
</evidence>
<dbReference type="Gene3D" id="1.10.287.70">
    <property type="match status" value="1"/>
</dbReference>
<keyword evidence="4" id="KW-1185">Reference proteome</keyword>